<protein>
    <recommendedName>
        <fullName evidence="4">YD repeat-containing protein</fullName>
    </recommendedName>
</protein>
<dbReference type="Proteomes" id="UP000046155">
    <property type="component" value="Unassembled WGS sequence"/>
</dbReference>
<accession>A0A0B7MI30</accession>
<keyword evidence="3" id="KW-1185">Reference proteome</keyword>
<feature type="region of interest" description="Disordered" evidence="1">
    <location>
        <begin position="30"/>
        <end position="50"/>
    </location>
</feature>
<evidence type="ECO:0000256" key="1">
    <source>
        <dbReference type="SAM" id="MobiDB-lite"/>
    </source>
</evidence>
<name>A0A0B7MI30_9FIRM</name>
<evidence type="ECO:0000313" key="3">
    <source>
        <dbReference type="Proteomes" id="UP000046155"/>
    </source>
</evidence>
<proteinExistence type="predicted"/>
<evidence type="ECO:0000313" key="2">
    <source>
        <dbReference type="EMBL" id="CEO87888.1"/>
    </source>
</evidence>
<dbReference type="EMBL" id="CDRZ01000039">
    <property type="protein sequence ID" value="CEO87888.1"/>
    <property type="molecule type" value="Genomic_DNA"/>
</dbReference>
<gene>
    <name evidence="2" type="ORF">SSCH_1330006</name>
</gene>
<sequence>MTYDPDDNMTGGPLNGVMETFTYDARNRLTESGDQYDAENNRTGVSDSDS</sequence>
<evidence type="ECO:0008006" key="4">
    <source>
        <dbReference type="Google" id="ProtNLM"/>
    </source>
</evidence>
<dbReference type="AlphaFoldDB" id="A0A0B7MI30"/>
<feature type="compositionally biased region" description="Polar residues" evidence="1">
    <location>
        <begin position="41"/>
        <end position="50"/>
    </location>
</feature>
<organism evidence="2 3">
    <name type="scientific">Syntrophaceticus schinkii</name>
    <dbReference type="NCBI Taxonomy" id="499207"/>
    <lineage>
        <taxon>Bacteria</taxon>
        <taxon>Bacillati</taxon>
        <taxon>Bacillota</taxon>
        <taxon>Clostridia</taxon>
        <taxon>Thermoanaerobacterales</taxon>
        <taxon>Thermoanaerobacterales Family III. Incertae Sedis</taxon>
        <taxon>Syntrophaceticus</taxon>
    </lineage>
</organism>
<reference evidence="3" key="1">
    <citation type="submission" date="2015-01" db="EMBL/GenBank/DDBJ databases">
        <authorList>
            <person name="Manzoor Shahid"/>
            <person name="Zubair Saima"/>
        </authorList>
    </citation>
    <scope>NUCLEOTIDE SEQUENCE [LARGE SCALE GENOMIC DNA]</scope>
    <source>
        <strain evidence="3">Sp3</strain>
    </source>
</reference>